<keyword evidence="7 16" id="KW-0285">Flavoprotein</keyword>
<evidence type="ECO:0000256" key="13">
    <source>
        <dbReference type="ARBA" id="ARBA00023306"/>
    </source>
</evidence>
<dbReference type="PANTHER" id="PTHR21071:SF4">
    <property type="entry name" value="UDP-N-ACETYLENOLPYRUVOYLGLUCOSAMINE REDUCTASE"/>
    <property type="match status" value="1"/>
</dbReference>
<evidence type="ECO:0000256" key="9">
    <source>
        <dbReference type="ARBA" id="ARBA00022857"/>
    </source>
</evidence>
<organism evidence="18 19">
    <name type="scientific">Lederbergia citrisecunda</name>
    <dbReference type="NCBI Taxonomy" id="2833583"/>
    <lineage>
        <taxon>Bacteria</taxon>
        <taxon>Bacillati</taxon>
        <taxon>Bacillota</taxon>
        <taxon>Bacilli</taxon>
        <taxon>Bacillales</taxon>
        <taxon>Bacillaceae</taxon>
        <taxon>Lederbergia</taxon>
    </lineage>
</organism>
<feature type="active site" evidence="16">
    <location>
        <position position="179"/>
    </location>
</feature>
<evidence type="ECO:0000256" key="5">
    <source>
        <dbReference type="ARBA" id="ARBA00022490"/>
    </source>
</evidence>
<dbReference type="Gene3D" id="3.90.78.10">
    <property type="entry name" value="UDP-N-acetylenolpyruvoylglucosamine reductase, C-terminal domain"/>
    <property type="match status" value="1"/>
</dbReference>
<evidence type="ECO:0000256" key="14">
    <source>
        <dbReference type="ARBA" id="ARBA00023316"/>
    </source>
</evidence>
<keyword evidence="11 16" id="KW-0573">Peptidoglycan synthesis</keyword>
<evidence type="ECO:0000256" key="15">
    <source>
        <dbReference type="ARBA" id="ARBA00048914"/>
    </source>
</evidence>
<comment type="similarity">
    <text evidence="16">Belongs to the MurB family.</text>
</comment>
<evidence type="ECO:0000256" key="7">
    <source>
        <dbReference type="ARBA" id="ARBA00022630"/>
    </source>
</evidence>
<evidence type="ECO:0000259" key="17">
    <source>
        <dbReference type="PROSITE" id="PS51387"/>
    </source>
</evidence>
<keyword evidence="19" id="KW-1185">Reference proteome</keyword>
<dbReference type="InterPro" id="IPR036318">
    <property type="entry name" value="FAD-bd_PCMH-like_sf"/>
</dbReference>
<accession>A0A942TN57</accession>
<dbReference type="RefSeq" id="WP_213112795.1">
    <property type="nucleotide sequence ID" value="NZ_JAGYPJ010000001.1"/>
</dbReference>
<name>A0A942TN57_9BACI</name>
<dbReference type="GO" id="GO:0071949">
    <property type="term" value="F:FAD binding"/>
    <property type="evidence" value="ECO:0007669"/>
    <property type="project" value="InterPro"/>
</dbReference>
<dbReference type="AlphaFoldDB" id="A0A942TN57"/>
<evidence type="ECO:0000256" key="3">
    <source>
        <dbReference type="ARBA" id="ARBA00004496"/>
    </source>
</evidence>
<dbReference type="InterPro" id="IPR011601">
    <property type="entry name" value="MurB_C"/>
</dbReference>
<keyword evidence="12 16" id="KW-0560">Oxidoreductase</keyword>
<dbReference type="GO" id="GO:0009252">
    <property type="term" value="P:peptidoglycan biosynthetic process"/>
    <property type="evidence" value="ECO:0007669"/>
    <property type="project" value="UniProtKB-UniRule"/>
</dbReference>
<dbReference type="InterPro" id="IPR016167">
    <property type="entry name" value="FAD-bd_PCMH_sub1"/>
</dbReference>
<evidence type="ECO:0000313" key="19">
    <source>
        <dbReference type="Proteomes" id="UP000682713"/>
    </source>
</evidence>
<evidence type="ECO:0000256" key="1">
    <source>
        <dbReference type="ARBA" id="ARBA00001974"/>
    </source>
</evidence>
<comment type="catalytic activity">
    <reaction evidence="15 16">
        <text>UDP-N-acetyl-alpha-D-muramate + NADP(+) = UDP-N-acetyl-3-O-(1-carboxyvinyl)-alpha-D-glucosamine + NADPH + H(+)</text>
        <dbReference type="Rhea" id="RHEA:12248"/>
        <dbReference type="ChEBI" id="CHEBI:15378"/>
        <dbReference type="ChEBI" id="CHEBI:57783"/>
        <dbReference type="ChEBI" id="CHEBI:58349"/>
        <dbReference type="ChEBI" id="CHEBI:68483"/>
        <dbReference type="ChEBI" id="CHEBI:70757"/>
        <dbReference type="EC" id="1.3.1.98"/>
    </reaction>
</comment>
<dbReference type="Pfam" id="PF02873">
    <property type="entry name" value="MurB_C"/>
    <property type="match status" value="1"/>
</dbReference>
<evidence type="ECO:0000256" key="4">
    <source>
        <dbReference type="ARBA" id="ARBA00004752"/>
    </source>
</evidence>
<keyword evidence="10 16" id="KW-0133">Cell shape</keyword>
<evidence type="ECO:0000313" key="18">
    <source>
        <dbReference type="EMBL" id="MBS4199254.1"/>
    </source>
</evidence>
<comment type="function">
    <text evidence="2 16">Cell wall formation.</text>
</comment>
<dbReference type="PANTHER" id="PTHR21071">
    <property type="entry name" value="UDP-N-ACETYLENOLPYRUVOYLGLUCOSAMINE REDUCTASE"/>
    <property type="match status" value="1"/>
</dbReference>
<dbReference type="Proteomes" id="UP000682713">
    <property type="component" value="Unassembled WGS sequence"/>
</dbReference>
<proteinExistence type="inferred from homology"/>
<keyword evidence="14 16" id="KW-0961">Cell wall biogenesis/degradation</keyword>
<dbReference type="InterPro" id="IPR016169">
    <property type="entry name" value="FAD-bd_PCMH_sub2"/>
</dbReference>
<keyword evidence="6 16" id="KW-0132">Cell division</keyword>
<dbReference type="NCBIfam" id="TIGR00179">
    <property type="entry name" value="murB"/>
    <property type="match status" value="1"/>
</dbReference>
<comment type="cofactor">
    <cofactor evidence="1 16">
        <name>FAD</name>
        <dbReference type="ChEBI" id="CHEBI:57692"/>
    </cofactor>
</comment>
<dbReference type="InterPro" id="IPR003170">
    <property type="entry name" value="MurB"/>
</dbReference>
<evidence type="ECO:0000256" key="8">
    <source>
        <dbReference type="ARBA" id="ARBA00022827"/>
    </source>
</evidence>
<evidence type="ECO:0000256" key="16">
    <source>
        <dbReference type="HAMAP-Rule" id="MF_00037"/>
    </source>
</evidence>
<evidence type="ECO:0000256" key="2">
    <source>
        <dbReference type="ARBA" id="ARBA00003921"/>
    </source>
</evidence>
<dbReference type="FunFam" id="3.90.78.10:FF:000001">
    <property type="entry name" value="UDP-N-acetylenolpyruvoylglucosamine reductase"/>
    <property type="match status" value="1"/>
</dbReference>
<gene>
    <name evidence="16 18" type="primary">murB</name>
    <name evidence="18" type="ORF">KHA93_06245</name>
</gene>
<dbReference type="NCBIfam" id="NF010480">
    <property type="entry name" value="PRK13905.1"/>
    <property type="match status" value="1"/>
</dbReference>
<keyword evidence="5 16" id="KW-0963">Cytoplasm</keyword>
<keyword evidence="8 16" id="KW-0274">FAD</keyword>
<feature type="active site" evidence="16">
    <location>
        <position position="299"/>
    </location>
</feature>
<dbReference type="GO" id="GO:0005829">
    <property type="term" value="C:cytosol"/>
    <property type="evidence" value="ECO:0007669"/>
    <property type="project" value="TreeGrafter"/>
</dbReference>
<comment type="caution">
    <text evidence="18">The sequence shown here is derived from an EMBL/GenBank/DDBJ whole genome shotgun (WGS) entry which is preliminary data.</text>
</comment>
<dbReference type="HAMAP" id="MF_00037">
    <property type="entry name" value="MurB"/>
    <property type="match status" value="1"/>
</dbReference>
<dbReference type="GO" id="GO:0071555">
    <property type="term" value="P:cell wall organization"/>
    <property type="evidence" value="ECO:0007669"/>
    <property type="project" value="UniProtKB-KW"/>
</dbReference>
<dbReference type="EMBL" id="JAGYPJ010000001">
    <property type="protein sequence ID" value="MBS4199254.1"/>
    <property type="molecule type" value="Genomic_DNA"/>
</dbReference>
<comment type="subcellular location">
    <subcellularLocation>
        <location evidence="3 16">Cytoplasm</location>
    </subcellularLocation>
</comment>
<evidence type="ECO:0000256" key="11">
    <source>
        <dbReference type="ARBA" id="ARBA00022984"/>
    </source>
</evidence>
<evidence type="ECO:0000256" key="12">
    <source>
        <dbReference type="ARBA" id="ARBA00023002"/>
    </source>
</evidence>
<feature type="domain" description="FAD-binding PCMH-type" evidence="17">
    <location>
        <begin position="36"/>
        <end position="200"/>
    </location>
</feature>
<evidence type="ECO:0000256" key="10">
    <source>
        <dbReference type="ARBA" id="ARBA00022960"/>
    </source>
</evidence>
<dbReference type="EC" id="1.3.1.98" evidence="16"/>
<dbReference type="GO" id="GO:0008360">
    <property type="term" value="P:regulation of cell shape"/>
    <property type="evidence" value="ECO:0007669"/>
    <property type="project" value="UniProtKB-KW"/>
</dbReference>
<keyword evidence="13 16" id="KW-0131">Cell cycle</keyword>
<dbReference type="SUPFAM" id="SSF56194">
    <property type="entry name" value="Uridine diphospho-N-Acetylenolpyruvylglucosamine reductase, MurB, C-terminal domain"/>
    <property type="match status" value="1"/>
</dbReference>
<evidence type="ECO:0000256" key="6">
    <source>
        <dbReference type="ARBA" id="ARBA00022618"/>
    </source>
</evidence>
<dbReference type="Gene3D" id="3.30.43.10">
    <property type="entry name" value="Uridine Diphospho-n-acetylenolpyruvylglucosamine Reductase, domain 2"/>
    <property type="match status" value="1"/>
</dbReference>
<dbReference type="InterPro" id="IPR016166">
    <property type="entry name" value="FAD-bd_PCMH"/>
</dbReference>
<reference evidence="18 19" key="1">
    <citation type="submission" date="2021-05" db="EMBL/GenBank/DDBJ databases">
        <title>Novel Bacillus species.</title>
        <authorList>
            <person name="Liu G."/>
        </authorList>
    </citation>
    <scope>NUCLEOTIDE SEQUENCE [LARGE SCALE GENOMIC DNA]</scope>
    <source>
        <strain evidence="18 19">FJAT-49732</strain>
    </source>
</reference>
<dbReference type="SUPFAM" id="SSF56176">
    <property type="entry name" value="FAD-binding/transporter-associated domain-like"/>
    <property type="match status" value="1"/>
</dbReference>
<sequence length="307" mass="33237">MNMKEILMVFKDLQQMVPKTEIAMSEPLSKHTFIKTGGNGDVFIKPFDVLDLQKIVKYAFSHDIPLTVLGKGTNVIIRDEGIRGIVVSLDQLTKVSVTGEIITVGSGANIIDVSRIALQHQLSGLEFACGIPGTVGGALIMNAGAYGGEISEVLTSATVLTQSGELRTFKVGEFQFGYRSSIFANENLIILEAVFSLKTADPTIIKAKMDENTFLRESKQPLEYPSCGSVFKRPPGHFAGKLIQDSGLQGTRIGGAEVSTKHAGFIVNVDNATSTDYIQLIQHVQKTVKEKFGVDLETEVKIIGDDS</sequence>
<feature type="active site" description="Proton donor" evidence="16">
    <location>
        <position position="229"/>
    </location>
</feature>
<dbReference type="GO" id="GO:0008762">
    <property type="term" value="F:UDP-N-acetylmuramate dehydrogenase activity"/>
    <property type="evidence" value="ECO:0007669"/>
    <property type="project" value="UniProtKB-UniRule"/>
</dbReference>
<dbReference type="Pfam" id="PF01565">
    <property type="entry name" value="FAD_binding_4"/>
    <property type="match status" value="1"/>
</dbReference>
<dbReference type="PROSITE" id="PS51387">
    <property type="entry name" value="FAD_PCMH"/>
    <property type="match status" value="1"/>
</dbReference>
<dbReference type="InterPro" id="IPR036635">
    <property type="entry name" value="MurB_C_sf"/>
</dbReference>
<protein>
    <recommendedName>
        <fullName evidence="16">UDP-N-acetylenolpyruvoylglucosamine reductase</fullName>
        <ecNumber evidence="16">1.3.1.98</ecNumber>
    </recommendedName>
    <alternativeName>
        <fullName evidence="16">UDP-N-acetylmuramate dehydrogenase</fullName>
    </alternativeName>
</protein>
<comment type="pathway">
    <text evidence="4 16">Cell wall biogenesis; peptidoglycan biosynthesis.</text>
</comment>
<dbReference type="InterPro" id="IPR006094">
    <property type="entry name" value="Oxid_FAD_bind_N"/>
</dbReference>
<dbReference type="GO" id="GO:0051301">
    <property type="term" value="P:cell division"/>
    <property type="evidence" value="ECO:0007669"/>
    <property type="project" value="UniProtKB-KW"/>
</dbReference>
<keyword evidence="9 16" id="KW-0521">NADP</keyword>
<dbReference type="Gene3D" id="3.30.465.10">
    <property type="match status" value="1"/>
</dbReference>